<accession>A0A1T4JKT7</accession>
<proteinExistence type="predicted"/>
<evidence type="ECO:0000313" key="2">
    <source>
        <dbReference type="Proteomes" id="UP000190625"/>
    </source>
</evidence>
<evidence type="ECO:0000313" key="1">
    <source>
        <dbReference type="EMBL" id="SJZ30733.1"/>
    </source>
</evidence>
<protein>
    <submittedName>
        <fullName evidence="1">Uncharacterized protein</fullName>
    </submittedName>
</protein>
<gene>
    <name evidence="1" type="ORF">SAMN02745118_00112</name>
</gene>
<keyword evidence="2" id="KW-1185">Reference proteome</keyword>
<dbReference type="AlphaFoldDB" id="A0A1T4JKT7"/>
<dbReference type="Proteomes" id="UP000190625">
    <property type="component" value="Unassembled WGS sequence"/>
</dbReference>
<sequence length="122" mass="14131">MDKNKLKVSIAGEDLEPFEPNRLTKRGGDGFEINVIVNKDTLDLEDSTREKIKKRFTTKVFKINNMELGKIRKVAVDEDTIEFYVSLYAKFEKLLTDTSNVEDIAEEESNIIDKQLRTIIFK</sequence>
<reference evidence="2" key="1">
    <citation type="submission" date="2017-02" db="EMBL/GenBank/DDBJ databases">
        <authorList>
            <person name="Varghese N."/>
            <person name="Submissions S."/>
        </authorList>
    </citation>
    <scope>NUCLEOTIDE SEQUENCE [LARGE SCALE GENOMIC DNA]</scope>
    <source>
        <strain evidence="2">ATCC BAA-73</strain>
    </source>
</reference>
<organism evidence="1 2">
    <name type="scientific">Selenihalanaerobacter shriftii</name>
    <dbReference type="NCBI Taxonomy" id="142842"/>
    <lineage>
        <taxon>Bacteria</taxon>
        <taxon>Bacillati</taxon>
        <taxon>Bacillota</taxon>
        <taxon>Clostridia</taxon>
        <taxon>Halanaerobiales</taxon>
        <taxon>Halobacteroidaceae</taxon>
        <taxon>Selenihalanaerobacter</taxon>
    </lineage>
</organism>
<name>A0A1T4JKT7_9FIRM</name>
<dbReference type="STRING" id="142842.SAMN02745118_00112"/>
<dbReference type="EMBL" id="FUWM01000003">
    <property type="protein sequence ID" value="SJZ30733.1"/>
    <property type="molecule type" value="Genomic_DNA"/>
</dbReference>
<dbReference type="RefSeq" id="WP_078808648.1">
    <property type="nucleotide sequence ID" value="NZ_FUWM01000003.1"/>
</dbReference>